<accession>A0A8D8BFH6</accession>
<reference evidence="1" key="1">
    <citation type="submission" date="2021-05" db="EMBL/GenBank/DDBJ databases">
        <authorList>
            <person name="Alioto T."/>
            <person name="Alioto T."/>
            <person name="Gomez Garrido J."/>
        </authorList>
    </citation>
    <scope>NUCLEOTIDE SEQUENCE</scope>
</reference>
<name>A0A8D8BFH6_CULPI</name>
<dbReference type="EMBL" id="HBUE01071973">
    <property type="protein sequence ID" value="CAG6473044.1"/>
    <property type="molecule type" value="Transcribed_RNA"/>
</dbReference>
<evidence type="ECO:0000313" key="1">
    <source>
        <dbReference type="EMBL" id="CAG6473044.1"/>
    </source>
</evidence>
<protein>
    <submittedName>
        <fullName evidence="1">(northern house mosquito) hypothetical protein</fullName>
    </submittedName>
</protein>
<dbReference type="AlphaFoldDB" id="A0A8D8BFH6"/>
<sequence>MRGGRSCCLGNGCRGSREGRRRWWEGRDDRSGATGCGGTVAGSAQRCRRFSGFGGLLDAARHGEAAAAVVEGVFAQFPTVRGVQAWSPREDGRNLATGSANFEYFLRSARQRNTGVSVEERVAVLYFRRI</sequence>
<proteinExistence type="predicted"/>
<organism evidence="1">
    <name type="scientific">Culex pipiens</name>
    <name type="common">House mosquito</name>
    <dbReference type="NCBI Taxonomy" id="7175"/>
    <lineage>
        <taxon>Eukaryota</taxon>
        <taxon>Metazoa</taxon>
        <taxon>Ecdysozoa</taxon>
        <taxon>Arthropoda</taxon>
        <taxon>Hexapoda</taxon>
        <taxon>Insecta</taxon>
        <taxon>Pterygota</taxon>
        <taxon>Neoptera</taxon>
        <taxon>Endopterygota</taxon>
        <taxon>Diptera</taxon>
        <taxon>Nematocera</taxon>
        <taxon>Culicoidea</taxon>
        <taxon>Culicidae</taxon>
        <taxon>Culicinae</taxon>
        <taxon>Culicini</taxon>
        <taxon>Culex</taxon>
        <taxon>Culex</taxon>
    </lineage>
</organism>